<gene>
    <name evidence="1" type="ORF">AB4Y32_26180</name>
</gene>
<reference evidence="1" key="1">
    <citation type="submission" date="2024-07" db="EMBL/GenBank/DDBJ databases">
        <title>A survey of Mimosa microsymbionts across Brazilian biomes reveals a high diversity of Paraburkholderia nodulating endemic species, but also that Cupriavidus is common as a symbiont of widespread species.</title>
        <authorList>
            <person name="Rouws L."/>
            <person name="Barauna A."/>
            <person name="Beukes C."/>
            <person name="Rouws J.R.C."/>
            <person name="De Faria S.M."/>
            <person name="Gross E."/>
            <person name="Bueno Dos Reis Junior F."/>
            <person name="Simon M.F."/>
            <person name="Maluk M."/>
            <person name="Odee D.W."/>
            <person name="Kenicer G."/>
            <person name="Young J.P.W."/>
            <person name="Reis V.M."/>
            <person name="Zilli J."/>
            <person name="James E.K."/>
        </authorList>
    </citation>
    <scope>NUCLEOTIDE SEQUENCE</scope>
    <source>
        <strain evidence="1">EG181B</strain>
    </source>
</reference>
<protein>
    <submittedName>
        <fullName evidence="1">Uncharacterized protein</fullName>
    </submittedName>
</protein>
<keyword evidence="2" id="KW-1185">Reference proteome</keyword>
<dbReference type="Proteomes" id="UP001558850">
    <property type="component" value="Unassembled WGS sequence"/>
</dbReference>
<sequence>MFNVDETIGQTMPRANKEARTNNSLFGIRSILPTPQRQHKTGRRCARIHNCTAYANAGMRVV</sequence>
<accession>A0ACC6U6Z2</accession>
<evidence type="ECO:0000313" key="2">
    <source>
        <dbReference type="Proteomes" id="UP001558850"/>
    </source>
</evidence>
<evidence type="ECO:0000313" key="1">
    <source>
        <dbReference type="EMBL" id="MEX3935240.1"/>
    </source>
</evidence>
<dbReference type="EMBL" id="JBFRCH010000019">
    <property type="protein sequence ID" value="MEX3935240.1"/>
    <property type="molecule type" value="Genomic_DNA"/>
</dbReference>
<proteinExistence type="predicted"/>
<name>A0ACC6U6Z2_9BURK</name>
<comment type="caution">
    <text evidence="1">The sequence shown here is derived from an EMBL/GenBank/DDBJ whole genome shotgun (WGS) entry which is preliminary data.</text>
</comment>
<organism evidence="1 2">
    <name type="scientific">Paraburkholderia phymatum</name>
    <dbReference type="NCBI Taxonomy" id="148447"/>
    <lineage>
        <taxon>Bacteria</taxon>
        <taxon>Pseudomonadati</taxon>
        <taxon>Pseudomonadota</taxon>
        <taxon>Betaproteobacteria</taxon>
        <taxon>Burkholderiales</taxon>
        <taxon>Burkholderiaceae</taxon>
        <taxon>Paraburkholderia</taxon>
    </lineage>
</organism>